<dbReference type="Proteomes" id="UP001431209">
    <property type="component" value="Unassembled WGS sequence"/>
</dbReference>
<evidence type="ECO:0000313" key="4">
    <source>
        <dbReference type="EMBL" id="KAL0476482.1"/>
    </source>
</evidence>
<feature type="region of interest" description="Disordered" evidence="1">
    <location>
        <begin position="141"/>
        <end position="164"/>
    </location>
</feature>
<feature type="transmembrane region" description="Helical" evidence="2">
    <location>
        <begin position="24"/>
        <end position="46"/>
    </location>
</feature>
<organism evidence="4 5">
    <name type="scientific">Acrasis kona</name>
    <dbReference type="NCBI Taxonomy" id="1008807"/>
    <lineage>
        <taxon>Eukaryota</taxon>
        <taxon>Discoba</taxon>
        <taxon>Heterolobosea</taxon>
        <taxon>Tetramitia</taxon>
        <taxon>Eutetramitia</taxon>
        <taxon>Acrasidae</taxon>
        <taxon>Acrasis</taxon>
    </lineage>
</organism>
<evidence type="ECO:0000256" key="1">
    <source>
        <dbReference type="SAM" id="MobiDB-lite"/>
    </source>
</evidence>
<feature type="signal peptide" evidence="3">
    <location>
        <begin position="1"/>
        <end position="16"/>
    </location>
</feature>
<feature type="chain" id="PRO_5044002663" evidence="3">
    <location>
        <begin position="17"/>
        <end position="164"/>
    </location>
</feature>
<dbReference type="EMBL" id="JAOPGA020000047">
    <property type="protein sequence ID" value="KAL0476482.1"/>
    <property type="molecule type" value="Genomic_DNA"/>
</dbReference>
<keyword evidence="2" id="KW-0812">Transmembrane</keyword>
<reference evidence="4 5" key="1">
    <citation type="submission" date="2024-03" db="EMBL/GenBank/DDBJ databases">
        <title>The Acrasis kona genome and developmental transcriptomes reveal deep origins of eukaryotic multicellular pathways.</title>
        <authorList>
            <person name="Sheikh S."/>
            <person name="Fu C.-J."/>
            <person name="Brown M.W."/>
            <person name="Baldauf S.L."/>
        </authorList>
    </citation>
    <scope>NUCLEOTIDE SEQUENCE [LARGE SCALE GENOMIC DNA]</scope>
    <source>
        <strain evidence="4 5">ATCC MYA-3509</strain>
    </source>
</reference>
<dbReference type="AlphaFoldDB" id="A0AAW2YK99"/>
<sequence length="164" mass="18439">MIVGFSILATLAIAETAQHRTAIVASCIACEVVGFVTLIIGIIVYFKTKRVITESSHSQIQKLLESQNENKFSKRGVQFKVKDEVMQHLEVVLIQTDNKKTTEIQHPKILCSFYTTKEQEKQFQKENTKNSFLASEDDSIVIQEDDYGSPVRPKGPTYSALDAI</sequence>
<protein>
    <submittedName>
        <fullName evidence="4">Uncharacterized protein</fullName>
    </submittedName>
</protein>
<keyword evidence="2" id="KW-0472">Membrane</keyword>
<keyword evidence="2" id="KW-1133">Transmembrane helix</keyword>
<proteinExistence type="predicted"/>
<evidence type="ECO:0000313" key="5">
    <source>
        <dbReference type="Proteomes" id="UP001431209"/>
    </source>
</evidence>
<keyword evidence="5" id="KW-1185">Reference proteome</keyword>
<gene>
    <name evidence="4" type="ORF">AKO1_006102</name>
</gene>
<keyword evidence="3" id="KW-0732">Signal</keyword>
<name>A0AAW2YK99_9EUKA</name>
<evidence type="ECO:0000256" key="2">
    <source>
        <dbReference type="SAM" id="Phobius"/>
    </source>
</evidence>
<evidence type="ECO:0000256" key="3">
    <source>
        <dbReference type="SAM" id="SignalP"/>
    </source>
</evidence>
<comment type="caution">
    <text evidence="4">The sequence shown here is derived from an EMBL/GenBank/DDBJ whole genome shotgun (WGS) entry which is preliminary data.</text>
</comment>
<accession>A0AAW2YK99</accession>